<keyword evidence="5" id="KW-1185">Reference proteome</keyword>
<feature type="chain" id="PRO_5012727091" description="DUF547 domain-containing protein" evidence="2">
    <location>
        <begin position="23"/>
        <end position="299"/>
    </location>
</feature>
<evidence type="ECO:0000313" key="5">
    <source>
        <dbReference type="Proteomes" id="UP000188273"/>
    </source>
</evidence>
<dbReference type="InterPro" id="IPR006869">
    <property type="entry name" value="DUF547"/>
</dbReference>
<name>A0A1Q2HPF7_9BACT</name>
<protein>
    <recommendedName>
        <fullName evidence="3">DUF547 domain-containing protein</fullName>
    </recommendedName>
</protein>
<dbReference type="EMBL" id="CP019633">
    <property type="protein sequence ID" value="AQQ09260.1"/>
    <property type="molecule type" value="Genomic_DNA"/>
</dbReference>
<dbReference type="Pfam" id="PF04784">
    <property type="entry name" value="DUF547"/>
    <property type="match status" value="1"/>
</dbReference>
<evidence type="ECO:0000259" key="3">
    <source>
        <dbReference type="Pfam" id="PF04784"/>
    </source>
</evidence>
<feature type="domain" description="DUF547" evidence="3">
    <location>
        <begin position="97"/>
        <end position="209"/>
    </location>
</feature>
<reference evidence="5" key="1">
    <citation type="submission" date="2017-02" db="EMBL/GenBank/DDBJ databases">
        <title>Comparative genomics and description of representatives of a novel lineage of planctomycetes thriving in anoxic sediments.</title>
        <authorList>
            <person name="Spring S."/>
            <person name="Bunk B."/>
            <person name="Sproer C."/>
            <person name="Klenk H.-P."/>
        </authorList>
    </citation>
    <scope>NUCLEOTIDE SEQUENCE [LARGE SCALE GENOMIC DNA]</scope>
    <source>
        <strain evidence="5">L21-RPul-D3</strain>
    </source>
</reference>
<dbReference type="AlphaFoldDB" id="A0A1Q2HPF7"/>
<keyword evidence="2" id="KW-0732">Signal</keyword>
<dbReference type="Proteomes" id="UP000188273">
    <property type="component" value="Chromosome"/>
</dbReference>
<feature type="signal peptide" evidence="2">
    <location>
        <begin position="1"/>
        <end position="22"/>
    </location>
</feature>
<evidence type="ECO:0000256" key="1">
    <source>
        <dbReference type="SAM" id="MobiDB-lite"/>
    </source>
</evidence>
<evidence type="ECO:0000256" key="2">
    <source>
        <dbReference type="SAM" id="SignalP"/>
    </source>
</evidence>
<dbReference type="RefSeq" id="WP_077539806.1">
    <property type="nucleotide sequence ID" value="NZ_CP019633.1"/>
</dbReference>
<feature type="region of interest" description="Disordered" evidence="1">
    <location>
        <begin position="27"/>
        <end position="48"/>
    </location>
</feature>
<dbReference type="STRING" id="1940790.L21SP3_01062"/>
<proteinExistence type="predicted"/>
<dbReference type="OrthoDB" id="526867at2"/>
<evidence type="ECO:0000313" key="4">
    <source>
        <dbReference type="EMBL" id="AQQ09260.1"/>
    </source>
</evidence>
<organism evidence="4 5">
    <name type="scientific">Sedimentisphaera cyanobacteriorum</name>
    <dbReference type="NCBI Taxonomy" id="1940790"/>
    <lineage>
        <taxon>Bacteria</taxon>
        <taxon>Pseudomonadati</taxon>
        <taxon>Planctomycetota</taxon>
        <taxon>Phycisphaerae</taxon>
        <taxon>Sedimentisphaerales</taxon>
        <taxon>Sedimentisphaeraceae</taxon>
        <taxon>Sedimentisphaera</taxon>
    </lineage>
</organism>
<dbReference type="KEGG" id="pbu:L21SP3_01062"/>
<accession>A0A1Q2HPF7</accession>
<sequence length="299" mass="35333" precursor="true">MMKFINFKILSIIILLVSFLQAAGQEEPPKDPNSLNRLQAEKPEEPGPNEMFGKVLKPSFVNSRGEVDYAKVRRQKNDILDVLRWMRRLEVEDFLVWEDDQKSAFWINAYNVCVIKTVFDHYPIEASRIKMIFYPAESIMQIDDPFEDKYYAIMGNEYNLSDMEKNAVDVYGDPKVLLALSQAAVSSPRLRNEPYTGFRLEKMLDEQVKQTLLRKDFVAPDHKEKELAISRLFKEKSEYFREHYFTRTRLKARDESIRGILNFIFISKPDSNWVVYKNPEFDVKYSYFDWRLNDAKISD</sequence>
<gene>
    <name evidence="4" type="ORF">L21SP3_01062</name>
</gene>